<gene>
    <name evidence="5" type="ORF">IGS67_12535</name>
</gene>
<keyword evidence="2 5" id="KW-0489">Methyltransferase</keyword>
<dbReference type="EMBL" id="JACZDF010000008">
    <property type="protein sequence ID" value="MBD9700306.1"/>
    <property type="molecule type" value="Genomic_DNA"/>
</dbReference>
<dbReference type="InterPro" id="IPR051052">
    <property type="entry name" value="Diverse_substrate_MTase"/>
</dbReference>
<keyword evidence="3" id="KW-0808">Transferase</keyword>
<proteinExistence type="inferred from homology"/>
<feature type="domain" description="Methyltransferase type 11" evidence="4">
    <location>
        <begin position="42"/>
        <end position="129"/>
    </location>
</feature>
<evidence type="ECO:0000259" key="4">
    <source>
        <dbReference type="Pfam" id="PF08241"/>
    </source>
</evidence>
<evidence type="ECO:0000256" key="3">
    <source>
        <dbReference type="ARBA" id="ARBA00022679"/>
    </source>
</evidence>
<name>A0ABR9DTA3_9MICO</name>
<evidence type="ECO:0000313" key="5">
    <source>
        <dbReference type="EMBL" id="MBD9700306.1"/>
    </source>
</evidence>
<accession>A0ABR9DTA3</accession>
<dbReference type="Proteomes" id="UP000642107">
    <property type="component" value="Unassembled WGS sequence"/>
</dbReference>
<reference evidence="5 6" key="1">
    <citation type="submission" date="2020-09" db="EMBL/GenBank/DDBJ databases">
        <title>Flavimobilis rhizosphaerae sp. nov., isolated from rhizosphere soil of Spartina alterniflora.</title>
        <authorList>
            <person name="Hanqin C."/>
        </authorList>
    </citation>
    <scope>NUCLEOTIDE SEQUENCE [LARGE SCALE GENOMIC DNA]</scope>
    <source>
        <strain evidence="5 6">GY 10621</strain>
    </source>
</reference>
<evidence type="ECO:0000256" key="2">
    <source>
        <dbReference type="ARBA" id="ARBA00022603"/>
    </source>
</evidence>
<evidence type="ECO:0000313" key="6">
    <source>
        <dbReference type="Proteomes" id="UP000642107"/>
    </source>
</evidence>
<dbReference type="PANTHER" id="PTHR44942">
    <property type="entry name" value="METHYLTRANSF_11 DOMAIN-CONTAINING PROTEIN"/>
    <property type="match status" value="1"/>
</dbReference>
<keyword evidence="6" id="KW-1185">Reference proteome</keyword>
<dbReference type="InterPro" id="IPR013216">
    <property type="entry name" value="Methyltransf_11"/>
</dbReference>
<dbReference type="GO" id="GO:0008168">
    <property type="term" value="F:methyltransferase activity"/>
    <property type="evidence" value="ECO:0007669"/>
    <property type="project" value="UniProtKB-KW"/>
</dbReference>
<comment type="caution">
    <text evidence="5">The sequence shown here is derived from an EMBL/GenBank/DDBJ whole genome shotgun (WGS) entry which is preliminary data.</text>
</comment>
<dbReference type="InterPro" id="IPR029063">
    <property type="entry name" value="SAM-dependent_MTases_sf"/>
</dbReference>
<dbReference type="Gene3D" id="3.40.50.150">
    <property type="entry name" value="Vaccinia Virus protein VP39"/>
    <property type="match status" value="1"/>
</dbReference>
<dbReference type="SUPFAM" id="SSF53335">
    <property type="entry name" value="S-adenosyl-L-methionine-dependent methyltransferases"/>
    <property type="match status" value="1"/>
</dbReference>
<organism evidence="5 6">
    <name type="scientific">Flavimobilis rhizosphaerae</name>
    <dbReference type="NCBI Taxonomy" id="2775421"/>
    <lineage>
        <taxon>Bacteria</taxon>
        <taxon>Bacillati</taxon>
        <taxon>Actinomycetota</taxon>
        <taxon>Actinomycetes</taxon>
        <taxon>Micrococcales</taxon>
        <taxon>Jonesiaceae</taxon>
        <taxon>Flavimobilis</taxon>
    </lineage>
</organism>
<comment type="similarity">
    <text evidence="1">Belongs to the methyltransferase superfamily.</text>
</comment>
<dbReference type="CDD" id="cd02440">
    <property type="entry name" value="AdoMet_MTases"/>
    <property type="match status" value="1"/>
</dbReference>
<protein>
    <submittedName>
        <fullName evidence="5">Class I SAM-dependent methyltransferase</fullName>
    </submittedName>
</protein>
<sequence length="244" mass="26044">MTPAGGAGARRFGEVAALYDAVRPDYPAATVAFLVGDAHRVLDLGAGTGKLARAVASLGREVVAVDPDARMLDILGERLDVERHVGTAERIPLADASVDAVVVGQAWHWVDEPVAVREVARVLRPGGTLGVVWNTRDESVPWVRELGRVFGDGVAPPTRVAAPELGGVLTTPEHRAERWTLPMSVDDLVALAATRSYVVEAGEERRAQVAAAVRRLAATVAPRSATDPRVDLPYVTEAFVARRR</sequence>
<evidence type="ECO:0000256" key="1">
    <source>
        <dbReference type="ARBA" id="ARBA00008361"/>
    </source>
</evidence>
<dbReference type="GO" id="GO:0032259">
    <property type="term" value="P:methylation"/>
    <property type="evidence" value="ECO:0007669"/>
    <property type="project" value="UniProtKB-KW"/>
</dbReference>
<dbReference type="PANTHER" id="PTHR44942:SF4">
    <property type="entry name" value="METHYLTRANSFERASE TYPE 11 DOMAIN-CONTAINING PROTEIN"/>
    <property type="match status" value="1"/>
</dbReference>
<dbReference type="RefSeq" id="WP_192281680.1">
    <property type="nucleotide sequence ID" value="NZ_JACZDF010000008.1"/>
</dbReference>
<dbReference type="Pfam" id="PF08241">
    <property type="entry name" value="Methyltransf_11"/>
    <property type="match status" value="1"/>
</dbReference>